<reference evidence="2 3" key="1">
    <citation type="submission" date="2018-05" db="EMBL/GenBank/DDBJ databases">
        <title>A metagenomic window into the 2 km-deep terrestrial subsurface aquifer revealed taxonomically and functionally diverse microbial community comprising novel uncultured bacterial lineages.</title>
        <authorList>
            <person name="Kadnikov V.V."/>
            <person name="Mardanov A.V."/>
            <person name="Beletsky A.V."/>
            <person name="Banks D."/>
            <person name="Pimenov N.V."/>
            <person name="Frank Y.A."/>
            <person name="Karnachuk O.V."/>
            <person name="Ravin N.V."/>
        </authorList>
    </citation>
    <scope>NUCLEOTIDE SEQUENCE [LARGE SCALE GENOMIC DNA]</scope>
    <source>
        <strain evidence="2">BY</strain>
    </source>
</reference>
<protein>
    <submittedName>
        <fullName evidence="2">Uncharacterized protein</fullName>
    </submittedName>
</protein>
<feature type="transmembrane region" description="Helical" evidence="1">
    <location>
        <begin position="12"/>
        <end position="37"/>
    </location>
</feature>
<evidence type="ECO:0000313" key="3">
    <source>
        <dbReference type="Proteomes" id="UP000262583"/>
    </source>
</evidence>
<dbReference type="Proteomes" id="UP000262583">
    <property type="component" value="Chromosome"/>
</dbReference>
<dbReference type="PROSITE" id="PS51257">
    <property type="entry name" value="PROKAR_LIPOPROTEIN"/>
    <property type="match status" value="1"/>
</dbReference>
<dbReference type="KEGG" id="schv:BRCON_1452"/>
<dbReference type="EMBL" id="CP030759">
    <property type="protein sequence ID" value="AXA36229.1"/>
    <property type="molecule type" value="Genomic_DNA"/>
</dbReference>
<keyword evidence="1" id="KW-0812">Transmembrane</keyword>
<gene>
    <name evidence="2" type="ORF">BRCON_1452</name>
</gene>
<name>A0A2Z4Y5H5_SUMC1</name>
<dbReference type="AlphaFoldDB" id="A0A2Z4Y5H5"/>
<keyword evidence="1" id="KW-0472">Membrane</keyword>
<sequence>MKLRKIRQRLTYLTVVAVLGGCVWFFSTNTGPVAMWFRSLFFRARAHAVNPVPIKPLGNVQAAQACRENLQRIQTAKRRVAEKRATTTGVATWEEVLREMYPQYASRRFDPTFVQQLMPRCPAGGVYELGRLEELAKCSVGANGTVDSADDHVIYR</sequence>
<proteinExistence type="predicted"/>
<organism evidence="2 3">
    <name type="scientific">Sumerlaea chitinivorans</name>
    <dbReference type="NCBI Taxonomy" id="2250252"/>
    <lineage>
        <taxon>Bacteria</taxon>
        <taxon>Candidatus Sumerlaeota</taxon>
        <taxon>Candidatus Sumerlaeia</taxon>
        <taxon>Candidatus Sumerlaeales</taxon>
        <taxon>Candidatus Sumerlaeaceae</taxon>
        <taxon>Candidatus Sumerlaea</taxon>
    </lineage>
</organism>
<evidence type="ECO:0000313" key="2">
    <source>
        <dbReference type="EMBL" id="AXA36229.1"/>
    </source>
</evidence>
<evidence type="ECO:0000256" key="1">
    <source>
        <dbReference type="SAM" id="Phobius"/>
    </source>
</evidence>
<accession>A0A2Z4Y5H5</accession>
<keyword evidence="1" id="KW-1133">Transmembrane helix</keyword>